<dbReference type="NCBIfam" id="NF033450">
    <property type="entry name" value="BREX_PglZ_1_B"/>
    <property type="match status" value="1"/>
</dbReference>
<accession>A0ABP5Y4D8</accession>
<proteinExistence type="predicted"/>
<evidence type="ECO:0000313" key="2">
    <source>
        <dbReference type="Proteomes" id="UP001500730"/>
    </source>
</evidence>
<evidence type="ECO:0000313" key="1">
    <source>
        <dbReference type="EMBL" id="GAA2471319.1"/>
    </source>
</evidence>
<dbReference type="EMBL" id="BAAARE010000002">
    <property type="protein sequence ID" value="GAA2471319.1"/>
    <property type="molecule type" value="Genomic_DNA"/>
</dbReference>
<sequence>MSTTSTRPAPVTMRDALINALQAAAEYNPGDVEAPLAIVWPDADREWETVVRQLEATIPVLRLGDYDQVSWTGPAAFLRLAVSSQSAENRTLPPVVYLPGISRRRLTDVESLADALKPLAALIVRSSFFAQRNSNDWTLYAFLTNTAQGLGLDVAADARTKSALSRAIPRMLDHEMSDLRGRRLDADALNALVVDDPIRTILQWLDDPERFEEDARRDDVWSGFVDLVSGKYKVDPEKDGPLAAGAKLGDRQGPWAQVWSRFAQSPAAYPGLPATLRKAKPDDLIPLHPDSWPQLNADAEADVFSALSTLPGRSAPEIRASVTRLMQAHRARLQTVWAQLGQTPGALAVTSLGALAELTETLATGSTVAELATEYAATGWKVDDAFIRVLQSLEPGHARLPDVVKAGESLYRPWLEATVATFRGAWDGSTGDSERPTVSTEPAGTCLVFVDGLRLDVAQSLAEVVETRGLEVELQWRLAGVPTVTSTCKPSVSPVASAFGSGEGLAPKTTDGAGYSQDQLKRALDDAGWQFIPPGTDGDPAGLGWTEAGDIDSMGHDLGDRIAAHLPGQVGALARRAAELLAAGWTRVVFITDHGWLLLPSKLPKHHLPEHLTVIRKGRCARLREGVAVPEGISTLPWSWDRHADIVVAPGIHAFEEGKVYEHGGISPQESVVPYLAVSAPSTTSVAASGGVDLSWVGMTLRVECDWVPEGARVDIRRHAADSSTSLVSRPKEFKGGRARLMADDQHAGEAAYVVVVDLADRLLAQNATSIPED</sequence>
<dbReference type="Proteomes" id="UP001500730">
    <property type="component" value="Unassembled WGS sequence"/>
</dbReference>
<protein>
    <submittedName>
        <fullName evidence="1">BREX-1 system phosphatase PglZ type B</fullName>
    </submittedName>
</protein>
<name>A0ABP5Y4D8_9MICO</name>
<gene>
    <name evidence="1" type="primary">pglZ</name>
    <name evidence="1" type="ORF">GCM10009858_05860</name>
</gene>
<organism evidence="1 2">
    <name type="scientific">Terrabacter carboxydivorans</name>
    <dbReference type="NCBI Taxonomy" id="619730"/>
    <lineage>
        <taxon>Bacteria</taxon>
        <taxon>Bacillati</taxon>
        <taxon>Actinomycetota</taxon>
        <taxon>Actinomycetes</taxon>
        <taxon>Micrococcales</taxon>
        <taxon>Intrasporangiaceae</taxon>
        <taxon>Terrabacter</taxon>
    </lineage>
</organism>
<reference evidence="2" key="1">
    <citation type="journal article" date="2019" name="Int. J. Syst. Evol. Microbiol.">
        <title>The Global Catalogue of Microorganisms (GCM) 10K type strain sequencing project: providing services to taxonomists for standard genome sequencing and annotation.</title>
        <authorList>
            <consortium name="The Broad Institute Genomics Platform"/>
            <consortium name="The Broad Institute Genome Sequencing Center for Infectious Disease"/>
            <person name="Wu L."/>
            <person name="Ma J."/>
        </authorList>
    </citation>
    <scope>NUCLEOTIDE SEQUENCE [LARGE SCALE GENOMIC DNA]</scope>
    <source>
        <strain evidence="2">JCM 16259</strain>
    </source>
</reference>
<dbReference type="RefSeq" id="WP_344252782.1">
    <property type="nucleotide sequence ID" value="NZ_BAAARE010000002.1"/>
</dbReference>
<comment type="caution">
    <text evidence="1">The sequence shown here is derived from an EMBL/GenBank/DDBJ whole genome shotgun (WGS) entry which is preliminary data.</text>
</comment>
<keyword evidence="2" id="KW-1185">Reference proteome</keyword>